<evidence type="ECO:0000313" key="4">
    <source>
        <dbReference type="EMBL" id="CAG7786541.1"/>
    </source>
</evidence>
<gene>
    <name evidence="4" type="ORF">AFUS01_LOCUS25105</name>
</gene>
<accession>A0A8J2KB54</accession>
<dbReference type="InterPro" id="IPR005552">
    <property type="entry name" value="Scramblase"/>
</dbReference>
<dbReference type="GO" id="GO:0017128">
    <property type="term" value="F:phospholipid scramblase activity"/>
    <property type="evidence" value="ECO:0007669"/>
    <property type="project" value="InterPro"/>
</dbReference>
<dbReference type="InterPro" id="IPR057455">
    <property type="entry name" value="UBFD1_C"/>
</dbReference>
<dbReference type="AlphaFoldDB" id="A0A8J2KB54"/>
<dbReference type="SMART" id="SM00213">
    <property type="entry name" value="UBQ"/>
    <property type="match status" value="1"/>
</dbReference>
<dbReference type="PANTHER" id="PTHR16470:SF0">
    <property type="entry name" value="UBIQUITIN DOMAIN-CONTAINING PROTEIN UBFD1"/>
    <property type="match status" value="1"/>
</dbReference>
<evidence type="ECO:0000256" key="2">
    <source>
        <dbReference type="SAM" id="MobiDB-lite"/>
    </source>
</evidence>
<dbReference type="Pfam" id="PF00240">
    <property type="entry name" value="ubiquitin"/>
    <property type="match status" value="1"/>
</dbReference>
<protein>
    <recommendedName>
        <fullName evidence="3">Ubiquitin-like domain-containing protein</fullName>
    </recommendedName>
</protein>
<evidence type="ECO:0000313" key="5">
    <source>
        <dbReference type="Proteomes" id="UP000708208"/>
    </source>
</evidence>
<dbReference type="OrthoDB" id="267397at2759"/>
<feature type="domain" description="Ubiquitin-like" evidence="3">
    <location>
        <begin position="451"/>
        <end position="526"/>
    </location>
</feature>
<feature type="compositionally biased region" description="Polar residues" evidence="2">
    <location>
        <begin position="355"/>
        <end position="374"/>
    </location>
</feature>
<sequence length="672" mass="74155">MVYTKRASIIKKSDPKEDQKMAATVATSYNNNDPISLPTVSGSFQDQQKVSNVDATELCIPADTDSQDNLVETGLEVLFQVDEIYVKKEPFQQGRYILMNGNGDAIFTALLYHEDECLGQYRSFIMSVARKTEDMAEPVEIFDIRRRRACESVALRLVSGSMFGNNISLNWTNGKIAGKILQLRHSCRPTFEAQNALGRKILKIQGGWGGGSCNPLWASNVSEFDIFASSSALEPTGIIKKHLRPFNFTSEQRMFGANFPSDLDPLAKVLIIGALFQLNITYFERKFSGLDMCILLRYLFLIAVIADLRPILSSSILEAAEGTDKILDWIVLIGRCVCEGLGKYTGEQNHRTVTYSTTSSTMGDAEVSSSTSVSAKKPKNETSEGDGEPNEAQSGFDSAEKLNKGPSLNTVELSILKTGTSLESEISTSGIHIDEQLCTKEDPLKEPVEEVEVELKVIFNKQPLPIRIALNKTIGNLKKMVESLTGVSPALQKVVVRGIPSDDTALSTLGLSQGSKVLVIGTKLDEVLKMSKPVVTDLKEKEEAKKKADQNWSQLPQHRKIIDKGVPENAMGGILNEREPLPSLPLHGMVSSKGSKVRLTFKLANDELWIGTKERTDKVPIQSIRNVVSQPITGFEHYHIMAIQLGPTEASRFYVYWVPAQYVDAIKEVLNG</sequence>
<dbReference type="EMBL" id="CAJVCH010319538">
    <property type="protein sequence ID" value="CAG7786541.1"/>
    <property type="molecule type" value="Genomic_DNA"/>
</dbReference>
<comment type="similarity">
    <text evidence="1">Belongs to the phospholipid scramblase family.</text>
</comment>
<dbReference type="InterPro" id="IPR039120">
    <property type="entry name" value="UBFD1"/>
</dbReference>
<dbReference type="Pfam" id="PF03803">
    <property type="entry name" value="Scramblase"/>
    <property type="match status" value="1"/>
</dbReference>
<dbReference type="PANTHER" id="PTHR16470">
    <property type="entry name" value="UBIQUITIN DOMAIN-CONTAINING PROTEIN UBFD1"/>
    <property type="match status" value="1"/>
</dbReference>
<feature type="region of interest" description="Disordered" evidence="2">
    <location>
        <begin position="355"/>
        <end position="403"/>
    </location>
</feature>
<comment type="caution">
    <text evidence="4">The sequence shown here is derived from an EMBL/GenBank/DDBJ whole genome shotgun (WGS) entry which is preliminary data.</text>
</comment>
<dbReference type="Proteomes" id="UP000708208">
    <property type="component" value="Unassembled WGS sequence"/>
</dbReference>
<dbReference type="Pfam" id="PF25343">
    <property type="entry name" value="PH_UBFD1_C"/>
    <property type="match status" value="1"/>
</dbReference>
<dbReference type="InterPro" id="IPR000626">
    <property type="entry name" value="Ubiquitin-like_dom"/>
</dbReference>
<name>A0A8J2KB54_9HEXA</name>
<keyword evidence="5" id="KW-1185">Reference proteome</keyword>
<dbReference type="GO" id="GO:0045296">
    <property type="term" value="F:cadherin binding"/>
    <property type="evidence" value="ECO:0007669"/>
    <property type="project" value="TreeGrafter"/>
</dbReference>
<dbReference type="GO" id="GO:0003723">
    <property type="term" value="F:RNA binding"/>
    <property type="evidence" value="ECO:0007669"/>
    <property type="project" value="TreeGrafter"/>
</dbReference>
<evidence type="ECO:0000256" key="1">
    <source>
        <dbReference type="ARBA" id="ARBA00005350"/>
    </source>
</evidence>
<proteinExistence type="inferred from homology"/>
<evidence type="ECO:0000259" key="3">
    <source>
        <dbReference type="PROSITE" id="PS50053"/>
    </source>
</evidence>
<reference evidence="4" key="1">
    <citation type="submission" date="2021-06" db="EMBL/GenBank/DDBJ databases">
        <authorList>
            <person name="Hodson N. C."/>
            <person name="Mongue J. A."/>
            <person name="Jaron S. K."/>
        </authorList>
    </citation>
    <scope>NUCLEOTIDE SEQUENCE</scope>
</reference>
<organism evidence="4 5">
    <name type="scientific">Allacma fusca</name>
    <dbReference type="NCBI Taxonomy" id="39272"/>
    <lineage>
        <taxon>Eukaryota</taxon>
        <taxon>Metazoa</taxon>
        <taxon>Ecdysozoa</taxon>
        <taxon>Arthropoda</taxon>
        <taxon>Hexapoda</taxon>
        <taxon>Collembola</taxon>
        <taxon>Symphypleona</taxon>
        <taxon>Sminthuridae</taxon>
        <taxon>Allacma</taxon>
    </lineage>
</organism>
<dbReference type="PROSITE" id="PS50053">
    <property type="entry name" value="UBIQUITIN_2"/>
    <property type="match status" value="1"/>
</dbReference>